<keyword evidence="2" id="KW-0328">Glycosyltransferase</keyword>
<comment type="caution">
    <text evidence="2">The sequence shown here is derived from an EMBL/GenBank/DDBJ whole genome shotgun (WGS) entry which is preliminary data.</text>
</comment>
<organism evidence="2 3">
    <name type="scientific">Terriglobus aquaticus</name>
    <dbReference type="NCBI Taxonomy" id="940139"/>
    <lineage>
        <taxon>Bacteria</taxon>
        <taxon>Pseudomonadati</taxon>
        <taxon>Acidobacteriota</taxon>
        <taxon>Terriglobia</taxon>
        <taxon>Terriglobales</taxon>
        <taxon>Acidobacteriaceae</taxon>
        <taxon>Terriglobus</taxon>
    </lineage>
</organism>
<gene>
    <name evidence="2" type="ORF">ACK2TP_15855</name>
</gene>
<protein>
    <submittedName>
        <fullName evidence="2">Glycosyltransferase</fullName>
        <ecNumber evidence="2">2.4.-.-</ecNumber>
    </submittedName>
</protein>
<evidence type="ECO:0000259" key="1">
    <source>
        <dbReference type="Pfam" id="PF13524"/>
    </source>
</evidence>
<dbReference type="EMBL" id="JBJYXY010000001">
    <property type="protein sequence ID" value="MFN2977245.1"/>
    <property type="molecule type" value="Genomic_DNA"/>
</dbReference>
<evidence type="ECO:0000313" key="3">
    <source>
        <dbReference type="Proteomes" id="UP001634747"/>
    </source>
</evidence>
<feature type="domain" description="Spore protein YkvP/CgeB glycosyl transferase-like" evidence="1">
    <location>
        <begin position="205"/>
        <end position="349"/>
    </location>
</feature>
<name>A0ABW9KQT2_9BACT</name>
<dbReference type="Proteomes" id="UP001634747">
    <property type="component" value="Unassembled WGS sequence"/>
</dbReference>
<dbReference type="RefSeq" id="WP_263414585.1">
    <property type="nucleotide sequence ID" value="NZ_BAABBH010000001.1"/>
</dbReference>
<keyword evidence="3" id="KW-1185">Reference proteome</keyword>
<sequence>MKIVILGLSITSSWGNGHATTFRALCRELHRRGHSITFIEKDVEWYRSNRDLPEPPYVKLWLYEDWQRDGIGTVRDAIRDADSIVVGSYFPDAIAATALLQQEAKAPVLFYDIDTPITIAALRLHGQCEYLRAQDIPFYAAYLSFTGGPTLMEIEQRFGSPRAVPFYCSVDPEAYHRTAVQPEFACTMSYLGTYAADRQPKLMELLNAPAAALPGERFLVAGPMYPADTQWTRNVVTHPHLPPSDHPALYSSSRWVLNLTRADMVAAGYSPSVRLFEASACGAPILSDAWPGMDEFFAPGKEILLASSTDQALSILRNFDEAEARRIGEAARERTLAKHTSARRAEEFEQVMNGITSATT</sequence>
<dbReference type="Gene3D" id="3.40.50.2000">
    <property type="entry name" value="Glycogen Phosphorylase B"/>
    <property type="match status" value="2"/>
</dbReference>
<dbReference type="SUPFAM" id="SSF53756">
    <property type="entry name" value="UDP-Glycosyltransferase/glycogen phosphorylase"/>
    <property type="match status" value="1"/>
</dbReference>
<reference evidence="2 3" key="1">
    <citation type="submission" date="2024-12" db="EMBL/GenBank/DDBJ databases">
        <authorList>
            <person name="Lee Y."/>
        </authorList>
    </citation>
    <scope>NUCLEOTIDE SEQUENCE [LARGE SCALE GENOMIC DNA]</scope>
    <source>
        <strain evidence="2 3">03SUJ4</strain>
    </source>
</reference>
<dbReference type="Pfam" id="PF13524">
    <property type="entry name" value="Glyco_trans_1_2"/>
    <property type="match status" value="1"/>
</dbReference>
<dbReference type="EC" id="2.4.-.-" evidence="2"/>
<accession>A0ABW9KQT2</accession>
<keyword evidence="2" id="KW-0808">Transferase</keyword>
<proteinExistence type="predicted"/>
<dbReference type="InterPro" id="IPR055259">
    <property type="entry name" value="YkvP/CgeB_Glyco_trans-like"/>
</dbReference>
<dbReference type="GO" id="GO:0016757">
    <property type="term" value="F:glycosyltransferase activity"/>
    <property type="evidence" value="ECO:0007669"/>
    <property type="project" value="UniProtKB-KW"/>
</dbReference>
<evidence type="ECO:0000313" key="2">
    <source>
        <dbReference type="EMBL" id="MFN2977245.1"/>
    </source>
</evidence>